<organism evidence="1 2">
    <name type="scientific">Paenibacillus harenae</name>
    <dbReference type="NCBI Taxonomy" id="306543"/>
    <lineage>
        <taxon>Bacteria</taxon>
        <taxon>Bacillati</taxon>
        <taxon>Bacillota</taxon>
        <taxon>Bacilli</taxon>
        <taxon>Bacillales</taxon>
        <taxon>Paenibacillaceae</taxon>
        <taxon>Paenibacillus</taxon>
    </lineage>
</organism>
<name>A0ABT9U9M6_PAEHA</name>
<gene>
    <name evidence="1" type="ORF">J2T15_004597</name>
</gene>
<protein>
    <submittedName>
        <fullName evidence="1">Uncharacterized protein</fullName>
    </submittedName>
</protein>
<sequence>MRYAEGSWRFCHLLTTKSGWTFNLCCIRKMAIPYVADFMNRLRRSAAKKNDAAG</sequence>
<evidence type="ECO:0000313" key="1">
    <source>
        <dbReference type="EMBL" id="MDQ0115139.1"/>
    </source>
</evidence>
<keyword evidence="2" id="KW-1185">Reference proteome</keyword>
<dbReference type="EMBL" id="JAUSSU010000010">
    <property type="protein sequence ID" value="MDQ0115139.1"/>
    <property type="molecule type" value="Genomic_DNA"/>
</dbReference>
<proteinExistence type="predicted"/>
<reference evidence="1 2" key="1">
    <citation type="submission" date="2023-07" db="EMBL/GenBank/DDBJ databases">
        <title>Sorghum-associated microbial communities from plants grown in Nebraska, USA.</title>
        <authorList>
            <person name="Schachtman D."/>
        </authorList>
    </citation>
    <scope>NUCLEOTIDE SEQUENCE [LARGE SCALE GENOMIC DNA]</scope>
    <source>
        <strain evidence="1 2">CC482</strain>
    </source>
</reference>
<comment type="caution">
    <text evidence="1">The sequence shown here is derived from an EMBL/GenBank/DDBJ whole genome shotgun (WGS) entry which is preliminary data.</text>
</comment>
<evidence type="ECO:0000313" key="2">
    <source>
        <dbReference type="Proteomes" id="UP001229346"/>
    </source>
</evidence>
<accession>A0ABT9U9M6</accession>
<dbReference type="Proteomes" id="UP001229346">
    <property type="component" value="Unassembled WGS sequence"/>
</dbReference>